<name>A0A3N0GTI8_9ACTN</name>
<evidence type="ECO:0000256" key="1">
    <source>
        <dbReference type="SAM" id="MobiDB-lite"/>
    </source>
</evidence>
<protein>
    <submittedName>
        <fullName evidence="2">Uncharacterized protein</fullName>
    </submittedName>
</protein>
<keyword evidence="3" id="KW-1185">Reference proteome</keyword>
<gene>
    <name evidence="2" type="ORF">EFL26_06275</name>
</gene>
<feature type="region of interest" description="Disordered" evidence="1">
    <location>
        <begin position="83"/>
        <end position="104"/>
    </location>
</feature>
<dbReference type="AlphaFoldDB" id="A0A3N0GTI8"/>
<feature type="compositionally biased region" description="Basic and acidic residues" evidence="1">
    <location>
        <begin position="83"/>
        <end position="100"/>
    </location>
</feature>
<proteinExistence type="predicted"/>
<organism evidence="2 3">
    <name type="scientific">Nocardioides pocheonensis</name>
    <dbReference type="NCBI Taxonomy" id="661485"/>
    <lineage>
        <taxon>Bacteria</taxon>
        <taxon>Bacillati</taxon>
        <taxon>Actinomycetota</taxon>
        <taxon>Actinomycetes</taxon>
        <taxon>Propionibacteriales</taxon>
        <taxon>Nocardioidaceae</taxon>
        <taxon>Nocardioides</taxon>
    </lineage>
</organism>
<accession>A0A3N0GTI8</accession>
<sequence>MMPRRFVLNVVLLAVVAVLAAMCAVLALRLGPEARGATGPVPRSAGLEKVTGVRISRVAVVGDGGLVTVFYVVLDPEKASRFQADREHSPRLSSERRDGGTQRTSIMRTGHQMRAGQTYYLVYQNTGNAVRSGETITLTYGGRALHHVPVL</sequence>
<dbReference type="Proteomes" id="UP000279994">
    <property type="component" value="Unassembled WGS sequence"/>
</dbReference>
<evidence type="ECO:0000313" key="3">
    <source>
        <dbReference type="Proteomes" id="UP000279994"/>
    </source>
</evidence>
<comment type="caution">
    <text evidence="2">The sequence shown here is derived from an EMBL/GenBank/DDBJ whole genome shotgun (WGS) entry which is preliminary data.</text>
</comment>
<dbReference type="EMBL" id="RJSF01000019">
    <property type="protein sequence ID" value="RNM15785.1"/>
    <property type="molecule type" value="Genomic_DNA"/>
</dbReference>
<evidence type="ECO:0000313" key="2">
    <source>
        <dbReference type="EMBL" id="RNM15785.1"/>
    </source>
</evidence>
<reference evidence="2 3" key="1">
    <citation type="submission" date="2018-11" db="EMBL/GenBank/DDBJ databases">
        <authorList>
            <person name="Li F."/>
        </authorList>
    </citation>
    <scope>NUCLEOTIDE SEQUENCE [LARGE SCALE GENOMIC DNA]</scope>
    <source>
        <strain evidence="2 3">Gsoil 818</strain>
    </source>
</reference>